<organism evidence="2 3">
    <name type="scientific">Meiothermus granaticius NBRC 107808</name>
    <dbReference type="NCBI Taxonomy" id="1227551"/>
    <lineage>
        <taxon>Bacteria</taxon>
        <taxon>Thermotogati</taxon>
        <taxon>Deinococcota</taxon>
        <taxon>Deinococci</taxon>
        <taxon>Thermales</taxon>
        <taxon>Thermaceae</taxon>
        <taxon>Meiothermus</taxon>
    </lineage>
</organism>
<reference evidence="2 3" key="1">
    <citation type="submission" date="2018-08" db="EMBL/GenBank/DDBJ databases">
        <title>Meiothermus granaticius genome AF-68 sequencing project.</title>
        <authorList>
            <person name="Da Costa M.S."/>
            <person name="Albuquerque L."/>
            <person name="Raposo P."/>
            <person name="Froufe H.J.C."/>
            <person name="Barroso C.S."/>
            <person name="Egas C."/>
        </authorList>
    </citation>
    <scope>NUCLEOTIDE SEQUENCE [LARGE SCALE GENOMIC DNA]</scope>
    <source>
        <strain evidence="2 3">AF-68</strain>
    </source>
</reference>
<accession>A0A399F1M8</accession>
<dbReference type="Proteomes" id="UP000266178">
    <property type="component" value="Unassembled WGS sequence"/>
</dbReference>
<comment type="caution">
    <text evidence="2">The sequence shown here is derived from an EMBL/GenBank/DDBJ whole genome shotgun (WGS) entry which is preliminary data.</text>
</comment>
<dbReference type="AlphaFoldDB" id="A0A399F1M8"/>
<feature type="domain" description="Replication-associated protein ORF2/G2P" evidence="1">
    <location>
        <begin position="233"/>
        <end position="294"/>
    </location>
</feature>
<evidence type="ECO:0000313" key="2">
    <source>
        <dbReference type="EMBL" id="RIH90687.1"/>
    </source>
</evidence>
<sequence length="487" mass="56050">MNTNINSVKSGSIRPFDPHMAGYPRPVTDRLAYALRHFEYTLPPTDPRWRFLDEQPLASSSVRTARYLTKRAKDLWQKRIEASWRGPGLSNAPYLDAATSTQLLGLKARLMFNPGTLKLRVGGMLQSTVAPGVSRGQIRWLSNKSRSRILELTRELEAAEIYPQLMISLTYPRDWEAAISPEHAQAVWEFRRAWGRLNAWRYVPRGPGWGEGWQQRRAEVRAGLHRLRELGPDGKRVKAHLEAFRKRFERRYGTAWSLIWKLEFQRRGAPHIHLYLWNCGELDLAELRTWVSQAWVEIVAGCELNAYLDPQNRSLYDLYRESGGREFAEAMLGGMGLEVGIWNHLRAGTKVEAIRERHWGYLAKEVQGGMGKAYQHEVPRRYRNVGRWWGYWRYRRAGWTELVFDLASASMREVKEAIVKPVEAALKTLPRACRDFRERAKAMLTRFLKTGSFSAQKIDRDGVVTEGPYGYLTVWGHSAVQAAIGAL</sequence>
<name>A0A399F1M8_9DEIN</name>
<evidence type="ECO:0000313" key="3">
    <source>
        <dbReference type="Proteomes" id="UP000266178"/>
    </source>
</evidence>
<dbReference type="Pfam" id="PF23343">
    <property type="entry name" value="REP_ORF2-G2P"/>
    <property type="match status" value="1"/>
</dbReference>
<dbReference type="EMBL" id="QWLB01000075">
    <property type="protein sequence ID" value="RIH90687.1"/>
    <property type="molecule type" value="Genomic_DNA"/>
</dbReference>
<evidence type="ECO:0000259" key="1">
    <source>
        <dbReference type="Pfam" id="PF23343"/>
    </source>
</evidence>
<protein>
    <recommendedName>
        <fullName evidence="1">Replication-associated protein ORF2/G2P domain-containing protein</fullName>
    </recommendedName>
</protein>
<dbReference type="RefSeq" id="WP_147021235.1">
    <property type="nucleotide sequence ID" value="NZ_BJXM01000035.1"/>
</dbReference>
<keyword evidence="3" id="KW-1185">Reference proteome</keyword>
<dbReference type="OrthoDB" id="5148435at2"/>
<gene>
    <name evidence="2" type="ORF">Mgrana_03199</name>
</gene>
<dbReference type="InterPro" id="IPR056906">
    <property type="entry name" value="ORF2/G2P_dom"/>
</dbReference>
<proteinExistence type="predicted"/>